<sequence>MKGVSGTSVVLGPNTLTFGNATSQTFAGTIKGTGGIVKQGSGTQILTGTNTFTGGTTINAGTLALGAGGSLVAGGFVNLSATGAGFDISAAGDQTIGSFSGSSGTTITLGSNTLAFGTVFNNIFAGTIQGLGGIVKQGIGTQIIAGVNTYTGGTTINAGKLMIVNGGHLQAPAAWISQMRVRFWISAGLAGHNLLVD</sequence>
<dbReference type="InterPro" id="IPR013425">
    <property type="entry name" value="Autotrns_rpt"/>
</dbReference>
<name>A0A7X6FRV2_9HYPH</name>
<dbReference type="Gene3D" id="2.160.20.20">
    <property type="match status" value="1"/>
</dbReference>
<keyword evidence="1" id="KW-0732">Signal</keyword>
<evidence type="ECO:0000313" key="2">
    <source>
        <dbReference type="EMBL" id="NKW10837.1"/>
    </source>
</evidence>
<evidence type="ECO:0000256" key="1">
    <source>
        <dbReference type="ARBA" id="ARBA00022729"/>
    </source>
</evidence>
<dbReference type="NCBIfam" id="TIGR02601">
    <property type="entry name" value="autotrns_rpt"/>
    <property type="match status" value="2"/>
</dbReference>
<proteinExistence type="predicted"/>
<dbReference type="SUPFAM" id="SSF51126">
    <property type="entry name" value="Pectin lyase-like"/>
    <property type="match status" value="2"/>
</dbReference>
<organism evidence="2 3">
    <name type="scientific">Brucella tritici</name>
    <dbReference type="NCBI Taxonomy" id="94626"/>
    <lineage>
        <taxon>Bacteria</taxon>
        <taxon>Pseudomonadati</taxon>
        <taxon>Pseudomonadota</taxon>
        <taxon>Alphaproteobacteria</taxon>
        <taxon>Hyphomicrobiales</taxon>
        <taxon>Brucellaceae</taxon>
        <taxon>Brucella/Ochrobactrum group</taxon>
        <taxon>Brucella</taxon>
    </lineage>
</organism>
<dbReference type="InterPro" id="IPR011050">
    <property type="entry name" value="Pectin_lyase_fold/virulence"/>
</dbReference>
<dbReference type="AlphaFoldDB" id="A0A7X6FRV2"/>
<reference evidence="2 3" key="1">
    <citation type="submission" date="2020-04" db="EMBL/GenBank/DDBJ databases">
        <title>Whole genome sequencing of clinical and environmental type strains of Ochrobactrum.</title>
        <authorList>
            <person name="Dharne M."/>
        </authorList>
    </citation>
    <scope>NUCLEOTIDE SEQUENCE [LARGE SCALE GENOMIC DNA]</scope>
    <source>
        <strain evidence="2 3">DSM 13340</strain>
    </source>
</reference>
<dbReference type="EMBL" id="JAAXZB010000002">
    <property type="protein sequence ID" value="NKW10837.1"/>
    <property type="molecule type" value="Genomic_DNA"/>
</dbReference>
<comment type="caution">
    <text evidence="2">The sequence shown here is derived from an EMBL/GenBank/DDBJ whole genome shotgun (WGS) entry which is preliminary data.</text>
</comment>
<dbReference type="InterPro" id="IPR012332">
    <property type="entry name" value="Autotransporter_pectin_lyase_C"/>
</dbReference>
<protein>
    <recommendedName>
        <fullName evidence="4">Outer membrane autotransporter</fullName>
    </recommendedName>
</protein>
<evidence type="ECO:0008006" key="4">
    <source>
        <dbReference type="Google" id="ProtNLM"/>
    </source>
</evidence>
<evidence type="ECO:0000313" key="3">
    <source>
        <dbReference type="Proteomes" id="UP000558475"/>
    </source>
</evidence>
<gene>
    <name evidence="2" type="ORF">HGG76_21790</name>
</gene>
<dbReference type="Proteomes" id="UP000558475">
    <property type="component" value="Unassembled WGS sequence"/>
</dbReference>
<accession>A0A7X6FRV2</accession>
<dbReference type="Pfam" id="PF12951">
    <property type="entry name" value="PATR"/>
    <property type="match status" value="2"/>
</dbReference>